<dbReference type="PANTHER" id="PTHR43135:SF3">
    <property type="entry name" value="ALPHA-D-RIBOSE 1-METHYLPHOSPHONATE 5-TRIPHOSPHATE DIPHOSPHATASE"/>
    <property type="match status" value="1"/>
</dbReference>
<dbReference type="OrthoDB" id="6190564at2"/>
<dbReference type="Gene3D" id="3.40.50.10910">
    <property type="entry name" value="Amidohydrolase"/>
    <property type="match status" value="1"/>
</dbReference>
<dbReference type="Proteomes" id="UP000228621">
    <property type="component" value="Unassembled WGS sequence"/>
</dbReference>
<keyword evidence="1" id="KW-0732">Signal</keyword>
<dbReference type="Gene3D" id="1.20.58.520">
    <property type="entry name" value="Amidohydrolase"/>
    <property type="match status" value="1"/>
</dbReference>
<proteinExistence type="predicted"/>
<comment type="caution">
    <text evidence="3">The sequence shown here is derived from an EMBL/GenBank/DDBJ whole genome shotgun (WGS) entry which is preliminary data.</text>
</comment>
<feature type="chain" id="PRO_5013082670" evidence="1">
    <location>
        <begin position="29"/>
        <end position="671"/>
    </location>
</feature>
<dbReference type="SUPFAM" id="SSF51556">
    <property type="entry name" value="Metallo-dependent hydrolases"/>
    <property type="match status" value="1"/>
</dbReference>
<evidence type="ECO:0000313" key="3">
    <source>
        <dbReference type="EMBL" id="PCK33432.1"/>
    </source>
</evidence>
<dbReference type="Pfam" id="PF01979">
    <property type="entry name" value="Amidohydro_1"/>
    <property type="match status" value="1"/>
</dbReference>
<accession>A0A2A5JVD2</accession>
<evidence type="ECO:0000313" key="4">
    <source>
        <dbReference type="Proteomes" id="UP000228621"/>
    </source>
</evidence>
<dbReference type="AlphaFoldDB" id="A0A2A5JVD2"/>
<reference evidence="4" key="1">
    <citation type="journal article" date="2019" name="Genome Announc.">
        <title>Draft Genome Sequence of Pseudoalteromonas piscicida Strain 36Y ROTHPW, an Hypersaline Seawater Isolate from the South Coast of Sonora, Mexico.</title>
        <authorList>
            <person name="Sanchez-Diaz R."/>
            <person name="Molina-Garza Z.J."/>
            <person name="Cruz-Suarez L.E."/>
            <person name="Selvin J."/>
            <person name="Kiran G.S."/>
            <person name="Ibarra-Gamez J.C."/>
            <person name="Gomez-Gil B."/>
            <person name="Galaviz-Silva L."/>
        </authorList>
    </citation>
    <scope>NUCLEOTIDE SEQUENCE [LARGE SCALE GENOMIC DNA]</scope>
    <source>
        <strain evidence="4">36Y_RITHPW</strain>
    </source>
</reference>
<dbReference type="RefSeq" id="WP_099640382.1">
    <property type="nucleotide sequence ID" value="NZ_NKHF01000007.1"/>
</dbReference>
<dbReference type="GO" id="GO:0016810">
    <property type="term" value="F:hydrolase activity, acting on carbon-nitrogen (but not peptide) bonds"/>
    <property type="evidence" value="ECO:0007669"/>
    <property type="project" value="InterPro"/>
</dbReference>
<feature type="signal peptide" evidence="1">
    <location>
        <begin position="1"/>
        <end position="28"/>
    </location>
</feature>
<name>A0A2A5JVD2_PSEO7</name>
<gene>
    <name evidence="3" type="ORF">CEX98_01520</name>
</gene>
<dbReference type="InterPro" id="IPR051781">
    <property type="entry name" value="Metallo-dep_Hydrolase"/>
</dbReference>
<sequence length="671" mass="74400">MTKTITKRSILSMLVAGVLSTQSWAVLADTITNNVYSEKGLAGTLTQEQIDDQNYKAKIEFGWNNRRILIDETLQLNDQGMPIKLSLQGRSAFGSTIDESFSYNKGIAQWKSVNESGIKADATLDFYIPANNHFALDNAIMRYVLKNNKYELDVYPQGKMLIEKMKTITLGEQTVHLLVTSGLSLTPNFAWYDDDGNYFAQSWGPMYVLRDGYTKTQFEQLEAIQKQAEQQHLENLAKKLTHDVPNLLIEHVAVFDGEQKKLLNNRDVLIQNGKIVEIAKHINQQNGVVSINGKGKTLLPGLWDMHGHLSKENGILNIANGVTSVRDMGNEHDNIMEIEALFNANQVLGSRVYRAGFMDKYSENSAGLSVKSLEEALDTVDFFADNGYVQVKLYSSIDPSWVKPISERAHSRGLRLSGHVPAFMTAEQAIANGYDEIQHINMLFLNFLAGEEVDTRTQKRFSLMGEQASGLSLDSPEMNAFVKLLSDKKIVVDPTVSTFRSLLMSEDQKVNPEFAAIAEHMPIAFTRGLKGAEMHVDEQFKLSYQKSGEAMQKMLKKLYDAGVPMVPGTDNIAGFTLIRELELYVDAGIPAADVLNMATLDSAKLMGVAHQTGSITKGKVADLVLVDGNPLNDITALQKMSLVIKGQQAFKPAEIYQAIGVKPFTTSPALK</sequence>
<evidence type="ECO:0000259" key="2">
    <source>
        <dbReference type="Pfam" id="PF01979"/>
    </source>
</evidence>
<dbReference type="Gene3D" id="2.30.40.10">
    <property type="entry name" value="Urease, subunit C, domain 1"/>
    <property type="match status" value="2"/>
</dbReference>
<feature type="domain" description="Amidohydrolase-related" evidence="2">
    <location>
        <begin position="317"/>
        <end position="639"/>
    </location>
</feature>
<dbReference type="Gene3D" id="3.30.110.90">
    <property type="entry name" value="Amidohydrolase"/>
    <property type="match status" value="2"/>
</dbReference>
<protein>
    <submittedName>
        <fullName evidence="3">Amidohydrolase</fullName>
    </submittedName>
</protein>
<dbReference type="InterPro" id="IPR032466">
    <property type="entry name" value="Metal_Hydrolase"/>
</dbReference>
<dbReference type="InterPro" id="IPR011059">
    <property type="entry name" value="Metal-dep_hydrolase_composite"/>
</dbReference>
<dbReference type="PANTHER" id="PTHR43135">
    <property type="entry name" value="ALPHA-D-RIBOSE 1-METHYLPHOSPHONATE 5-TRIPHOSPHATE DIPHOSPHATASE"/>
    <property type="match status" value="1"/>
</dbReference>
<organism evidence="3 4">
    <name type="scientific">Pseudoalteromonas piscicida</name>
    <dbReference type="NCBI Taxonomy" id="43662"/>
    <lineage>
        <taxon>Bacteria</taxon>
        <taxon>Pseudomonadati</taxon>
        <taxon>Pseudomonadota</taxon>
        <taxon>Gammaproteobacteria</taxon>
        <taxon>Alteromonadales</taxon>
        <taxon>Pseudoalteromonadaceae</taxon>
        <taxon>Pseudoalteromonas</taxon>
    </lineage>
</organism>
<evidence type="ECO:0000256" key="1">
    <source>
        <dbReference type="SAM" id="SignalP"/>
    </source>
</evidence>
<dbReference type="SUPFAM" id="SSF51338">
    <property type="entry name" value="Composite domain of metallo-dependent hydrolases"/>
    <property type="match status" value="1"/>
</dbReference>
<keyword evidence="4" id="KW-1185">Reference proteome</keyword>
<dbReference type="InterPro" id="IPR006680">
    <property type="entry name" value="Amidohydro-rel"/>
</dbReference>
<keyword evidence="3" id="KW-0378">Hydrolase</keyword>
<dbReference type="EMBL" id="NKHF01000007">
    <property type="protein sequence ID" value="PCK33432.1"/>
    <property type="molecule type" value="Genomic_DNA"/>
</dbReference>